<dbReference type="EMBL" id="JBDJNQ010000002">
    <property type="protein sequence ID" value="MEN5377016.1"/>
    <property type="molecule type" value="Genomic_DNA"/>
</dbReference>
<dbReference type="Pfam" id="PF00534">
    <property type="entry name" value="Glycos_transf_1"/>
    <property type="match status" value="1"/>
</dbReference>
<evidence type="ECO:0000313" key="5">
    <source>
        <dbReference type="Proteomes" id="UP001409291"/>
    </source>
</evidence>
<dbReference type="InterPro" id="IPR001296">
    <property type="entry name" value="Glyco_trans_1"/>
</dbReference>
<dbReference type="PANTHER" id="PTHR46401:SF2">
    <property type="entry name" value="GLYCOSYLTRANSFERASE WBBK-RELATED"/>
    <property type="match status" value="1"/>
</dbReference>
<evidence type="ECO:0000313" key="4">
    <source>
        <dbReference type="EMBL" id="MEN5377016.1"/>
    </source>
</evidence>
<sequence length="358" mass="41362">MSHRIIFDTERMKHKHTGLYFFCKHLGSALLENRSTDADLLFYSPDPLSQEFGSEVTYVQQKSLHKFWMPNFDDISLWHSTYQLSSYFPRKGKKTKIISTIHDLNFLKEGKTPDKEKFYLKKLQANLDKADCIVAISNYVKNDLEEYCDLKGKSVQVVYNGNNIDHKIVSNFQVENPLNKGERQFLFTIGTVNKKKNFHVLPYLLVGNDLQLVISGVLDEVGYDQYILSIAKELGVLDRVVITGPITEEVKYQYLSNCAMFVFPSIAEGFGLPVIEAMSFGKKVLLSKYTCLPEIGGSEAFFLDSTEKDYMMNFGKSHIMNLINSQDRSTEIKNWSRKFSWDMAAKRYWNLYEQVLNK</sequence>
<dbReference type="InterPro" id="IPR028098">
    <property type="entry name" value="Glyco_trans_4-like_N"/>
</dbReference>
<feature type="domain" description="Glycosyl transferase family 1" evidence="2">
    <location>
        <begin position="177"/>
        <end position="297"/>
    </location>
</feature>
<keyword evidence="1" id="KW-0808">Transferase</keyword>
<name>A0ABV0BQG9_9SPHI</name>
<reference evidence="4 5" key="1">
    <citation type="submission" date="2024-04" db="EMBL/GenBank/DDBJ databases">
        <title>WGS of bacteria from Torrens River.</title>
        <authorList>
            <person name="Wyrsch E.R."/>
            <person name="Drigo B."/>
        </authorList>
    </citation>
    <scope>NUCLEOTIDE SEQUENCE [LARGE SCALE GENOMIC DNA]</scope>
    <source>
        <strain evidence="4 5">TWI391</strain>
    </source>
</reference>
<keyword evidence="5" id="KW-1185">Reference proteome</keyword>
<evidence type="ECO:0000259" key="3">
    <source>
        <dbReference type="Pfam" id="PF13439"/>
    </source>
</evidence>
<proteinExistence type="predicted"/>
<dbReference type="CDD" id="cd03809">
    <property type="entry name" value="GT4_MtfB-like"/>
    <property type="match status" value="1"/>
</dbReference>
<dbReference type="PANTHER" id="PTHR46401">
    <property type="entry name" value="GLYCOSYLTRANSFERASE WBBK-RELATED"/>
    <property type="match status" value="1"/>
</dbReference>
<organism evidence="4 5">
    <name type="scientific">Sphingobacterium kitahiroshimense</name>
    <dbReference type="NCBI Taxonomy" id="470446"/>
    <lineage>
        <taxon>Bacteria</taxon>
        <taxon>Pseudomonadati</taxon>
        <taxon>Bacteroidota</taxon>
        <taxon>Sphingobacteriia</taxon>
        <taxon>Sphingobacteriales</taxon>
        <taxon>Sphingobacteriaceae</taxon>
        <taxon>Sphingobacterium</taxon>
    </lineage>
</organism>
<evidence type="ECO:0000256" key="1">
    <source>
        <dbReference type="ARBA" id="ARBA00022679"/>
    </source>
</evidence>
<accession>A0ABV0BQG9</accession>
<dbReference type="Proteomes" id="UP001409291">
    <property type="component" value="Unassembled WGS sequence"/>
</dbReference>
<comment type="caution">
    <text evidence="4">The sequence shown here is derived from an EMBL/GenBank/DDBJ whole genome shotgun (WGS) entry which is preliminary data.</text>
</comment>
<evidence type="ECO:0000259" key="2">
    <source>
        <dbReference type="Pfam" id="PF00534"/>
    </source>
</evidence>
<dbReference type="RefSeq" id="WP_132841207.1">
    <property type="nucleotide sequence ID" value="NZ_JBDJLH010000003.1"/>
</dbReference>
<protein>
    <submittedName>
        <fullName evidence="4">Glycosyltransferase family 1 protein</fullName>
    </submittedName>
</protein>
<dbReference type="SUPFAM" id="SSF53756">
    <property type="entry name" value="UDP-Glycosyltransferase/glycogen phosphorylase"/>
    <property type="match status" value="1"/>
</dbReference>
<feature type="domain" description="Glycosyltransferase subfamily 4-like N-terminal" evidence="3">
    <location>
        <begin position="74"/>
        <end position="164"/>
    </location>
</feature>
<dbReference type="Pfam" id="PF13439">
    <property type="entry name" value="Glyco_transf_4"/>
    <property type="match status" value="1"/>
</dbReference>
<dbReference type="Gene3D" id="3.40.50.2000">
    <property type="entry name" value="Glycogen Phosphorylase B"/>
    <property type="match status" value="2"/>
</dbReference>
<gene>
    <name evidence="4" type="ORF">ABE541_07065</name>
</gene>